<evidence type="ECO:0000313" key="3">
    <source>
        <dbReference type="Proteomes" id="UP000308768"/>
    </source>
</evidence>
<sequence>MNSNTSGPVASRLVFLSDLQKLNIGDKVRFLGCVERYNISAATLILKHAHPTNSTAIANVNVDHVLESLQATDTHTGAWVNIIGYITPAPAVSDVAKQGPRGKPNTQMKAASGSGELVGKRKGKARDGGMLKKMEEGVHVQAVMLWSAEVIKLGSYELAVEKMHKAFGVG</sequence>
<evidence type="ECO:0000313" key="2">
    <source>
        <dbReference type="EMBL" id="TKA68793.1"/>
    </source>
</evidence>
<comment type="caution">
    <text evidence="2">The sequence shown here is derived from an EMBL/GenBank/DDBJ whole genome shotgun (WGS) entry which is preliminary data.</text>
</comment>
<dbReference type="Pfam" id="PF12658">
    <property type="entry name" value="Ten1"/>
    <property type="match status" value="1"/>
</dbReference>
<dbReference type="GO" id="GO:0043047">
    <property type="term" value="F:single-stranded telomeric DNA binding"/>
    <property type="evidence" value="ECO:0007669"/>
    <property type="project" value="InterPro"/>
</dbReference>
<name>A0A4U0X1G4_9PEZI</name>
<accession>A0A4U0X1G4</accession>
<gene>
    <name evidence="2" type="ORF">B0A49_09145</name>
</gene>
<organism evidence="2 3">
    <name type="scientific">Cryomyces minteri</name>
    <dbReference type="NCBI Taxonomy" id="331657"/>
    <lineage>
        <taxon>Eukaryota</taxon>
        <taxon>Fungi</taxon>
        <taxon>Dikarya</taxon>
        <taxon>Ascomycota</taxon>
        <taxon>Pezizomycotina</taxon>
        <taxon>Dothideomycetes</taxon>
        <taxon>Dothideomycetes incertae sedis</taxon>
        <taxon>Cryomyces</taxon>
    </lineage>
</organism>
<evidence type="ECO:0008006" key="4">
    <source>
        <dbReference type="Google" id="ProtNLM"/>
    </source>
</evidence>
<dbReference type="AlphaFoldDB" id="A0A4U0X1G4"/>
<dbReference type="GO" id="GO:1990879">
    <property type="term" value="C:CST complex"/>
    <property type="evidence" value="ECO:0007669"/>
    <property type="project" value="InterPro"/>
</dbReference>
<dbReference type="EMBL" id="NAJN01000783">
    <property type="protein sequence ID" value="TKA68793.1"/>
    <property type="molecule type" value="Genomic_DNA"/>
</dbReference>
<dbReference type="GO" id="GO:0016233">
    <property type="term" value="P:telomere capping"/>
    <property type="evidence" value="ECO:0007669"/>
    <property type="project" value="InterPro"/>
</dbReference>
<evidence type="ECO:0000256" key="1">
    <source>
        <dbReference type="SAM" id="MobiDB-lite"/>
    </source>
</evidence>
<keyword evidence="3" id="KW-1185">Reference proteome</keyword>
<dbReference type="InterPro" id="IPR024222">
    <property type="entry name" value="Ten1_fungal"/>
</dbReference>
<feature type="region of interest" description="Disordered" evidence="1">
    <location>
        <begin position="98"/>
        <end position="126"/>
    </location>
</feature>
<dbReference type="InterPro" id="IPR012340">
    <property type="entry name" value="NA-bd_OB-fold"/>
</dbReference>
<protein>
    <recommendedName>
        <fullName evidence="4">CST complex subunit Ten1</fullName>
    </recommendedName>
</protein>
<dbReference type="Proteomes" id="UP000308768">
    <property type="component" value="Unassembled WGS sequence"/>
</dbReference>
<reference evidence="2 3" key="1">
    <citation type="submission" date="2017-03" db="EMBL/GenBank/DDBJ databases">
        <title>Genomes of endolithic fungi from Antarctica.</title>
        <authorList>
            <person name="Coleine C."/>
            <person name="Masonjones S."/>
            <person name="Stajich J.E."/>
        </authorList>
    </citation>
    <scope>NUCLEOTIDE SEQUENCE [LARGE SCALE GENOMIC DNA]</scope>
    <source>
        <strain evidence="2 3">CCFEE 5187</strain>
    </source>
</reference>
<dbReference type="Gene3D" id="2.40.50.140">
    <property type="entry name" value="Nucleic acid-binding proteins"/>
    <property type="match status" value="1"/>
</dbReference>
<dbReference type="OrthoDB" id="5275361at2759"/>
<proteinExistence type="predicted"/>